<dbReference type="Proteomes" id="UP001283361">
    <property type="component" value="Unassembled WGS sequence"/>
</dbReference>
<name>A0AAE0Z273_9GAST</name>
<dbReference type="AlphaFoldDB" id="A0AAE0Z273"/>
<protein>
    <submittedName>
        <fullName evidence="1">Uncharacterized protein</fullName>
    </submittedName>
</protein>
<sequence length="104" mass="11764">MEAGRPRTVQQEHHGIWPPTHCVARISWNLATYALCSKNTMEPGHPRTVQPEYDGTCPSGRCSARTSWNLVTRALSGQNMMKPSLSSAALIRSSWFSRLFYHDF</sequence>
<reference evidence="1" key="1">
    <citation type="journal article" date="2023" name="G3 (Bethesda)">
        <title>A reference genome for the long-term kleptoplast-retaining sea slug Elysia crispata morphotype clarki.</title>
        <authorList>
            <person name="Eastman K.E."/>
            <person name="Pendleton A.L."/>
            <person name="Shaikh M.A."/>
            <person name="Suttiyut T."/>
            <person name="Ogas R."/>
            <person name="Tomko P."/>
            <person name="Gavelis G."/>
            <person name="Widhalm J.R."/>
            <person name="Wisecaver J.H."/>
        </authorList>
    </citation>
    <scope>NUCLEOTIDE SEQUENCE</scope>
    <source>
        <strain evidence="1">ECLA1</strain>
    </source>
</reference>
<gene>
    <name evidence="1" type="ORF">RRG08_016657</name>
</gene>
<accession>A0AAE0Z273</accession>
<comment type="caution">
    <text evidence="1">The sequence shown here is derived from an EMBL/GenBank/DDBJ whole genome shotgun (WGS) entry which is preliminary data.</text>
</comment>
<dbReference type="EMBL" id="JAWDGP010004877">
    <property type="protein sequence ID" value="KAK3761513.1"/>
    <property type="molecule type" value="Genomic_DNA"/>
</dbReference>
<evidence type="ECO:0000313" key="2">
    <source>
        <dbReference type="Proteomes" id="UP001283361"/>
    </source>
</evidence>
<proteinExistence type="predicted"/>
<keyword evidence="2" id="KW-1185">Reference proteome</keyword>
<organism evidence="1 2">
    <name type="scientific">Elysia crispata</name>
    <name type="common">lettuce slug</name>
    <dbReference type="NCBI Taxonomy" id="231223"/>
    <lineage>
        <taxon>Eukaryota</taxon>
        <taxon>Metazoa</taxon>
        <taxon>Spiralia</taxon>
        <taxon>Lophotrochozoa</taxon>
        <taxon>Mollusca</taxon>
        <taxon>Gastropoda</taxon>
        <taxon>Heterobranchia</taxon>
        <taxon>Euthyneura</taxon>
        <taxon>Panpulmonata</taxon>
        <taxon>Sacoglossa</taxon>
        <taxon>Placobranchoidea</taxon>
        <taxon>Plakobranchidae</taxon>
        <taxon>Elysia</taxon>
    </lineage>
</organism>
<evidence type="ECO:0000313" key="1">
    <source>
        <dbReference type="EMBL" id="KAK3761513.1"/>
    </source>
</evidence>